<reference evidence="9 10" key="1">
    <citation type="journal article" date="2015" name="Genome Announc.">
        <title>Draft Genome Sequences of Marine Isolates of Thalassomonas viridans and Thalassomonas actiniarum.</title>
        <authorList>
            <person name="Olonade I."/>
            <person name="van Zyl L.J."/>
            <person name="Trindade M."/>
        </authorList>
    </citation>
    <scope>NUCLEOTIDE SEQUENCE [LARGE SCALE GENOMIC DNA]</scope>
    <source>
        <strain evidence="9 10">XOM25</strain>
    </source>
</reference>
<dbReference type="InterPro" id="IPR003423">
    <property type="entry name" value="OMP_efflux"/>
</dbReference>
<feature type="compositionally biased region" description="Polar residues" evidence="8">
    <location>
        <begin position="69"/>
        <end position="82"/>
    </location>
</feature>
<name>A0AAE9ZGA5_9GAMM</name>
<dbReference type="PANTHER" id="PTHR30026">
    <property type="entry name" value="OUTER MEMBRANE PROTEIN TOLC"/>
    <property type="match status" value="1"/>
</dbReference>
<keyword evidence="4" id="KW-1134">Transmembrane beta strand</keyword>
<reference evidence="9 10" key="2">
    <citation type="journal article" date="2022" name="Mar. Drugs">
        <title>Bioassay-Guided Fractionation Leads to the Detection of Cholic Acid Generated by the Rare Thalassomonas sp.</title>
        <authorList>
            <person name="Pheiffer F."/>
            <person name="Schneider Y.K."/>
            <person name="Hansen E.H."/>
            <person name="Andersen J.H."/>
            <person name="Isaksson J."/>
            <person name="Busche T."/>
            <person name="R C."/>
            <person name="Kalinowski J."/>
            <person name="Zyl L.V."/>
            <person name="Trindade M."/>
        </authorList>
    </citation>
    <scope>NUCLEOTIDE SEQUENCE [LARGE SCALE GENOMIC DNA]</scope>
    <source>
        <strain evidence="9 10">XOM25</strain>
    </source>
</reference>
<dbReference type="KEGG" id="tvd:SG34_031090"/>
<dbReference type="PANTHER" id="PTHR30026:SF20">
    <property type="entry name" value="OUTER MEMBRANE PROTEIN TOLC"/>
    <property type="match status" value="1"/>
</dbReference>
<comment type="subcellular location">
    <subcellularLocation>
        <location evidence="1">Cell outer membrane</location>
    </subcellularLocation>
</comment>
<gene>
    <name evidence="9" type="ORF">SG34_031090</name>
</gene>
<evidence type="ECO:0000256" key="2">
    <source>
        <dbReference type="ARBA" id="ARBA00007613"/>
    </source>
</evidence>
<evidence type="ECO:0000256" key="8">
    <source>
        <dbReference type="SAM" id="MobiDB-lite"/>
    </source>
</evidence>
<keyword evidence="10" id="KW-1185">Reference proteome</keyword>
<dbReference type="SUPFAM" id="SSF56954">
    <property type="entry name" value="Outer membrane efflux proteins (OEP)"/>
    <property type="match status" value="1"/>
</dbReference>
<dbReference type="NCBIfam" id="TIGR01844">
    <property type="entry name" value="type_I_sec_TolC"/>
    <property type="match status" value="1"/>
</dbReference>
<protein>
    <submittedName>
        <fullName evidence="9">TolC family outer membrane protein</fullName>
    </submittedName>
</protein>
<evidence type="ECO:0000256" key="4">
    <source>
        <dbReference type="ARBA" id="ARBA00022452"/>
    </source>
</evidence>
<dbReference type="AlphaFoldDB" id="A0AAE9ZGA5"/>
<comment type="similarity">
    <text evidence="2">Belongs to the outer membrane factor (OMF) (TC 1.B.17) family.</text>
</comment>
<accession>A0AAE9ZGA5</accession>
<organism evidence="9 10">
    <name type="scientific">Thalassomonas viridans</name>
    <dbReference type="NCBI Taxonomy" id="137584"/>
    <lineage>
        <taxon>Bacteria</taxon>
        <taxon>Pseudomonadati</taxon>
        <taxon>Pseudomonadota</taxon>
        <taxon>Gammaproteobacteria</taxon>
        <taxon>Alteromonadales</taxon>
        <taxon>Colwelliaceae</taxon>
        <taxon>Thalassomonas</taxon>
    </lineage>
</organism>
<keyword evidence="7" id="KW-0998">Cell outer membrane</keyword>
<keyword evidence="6" id="KW-0472">Membrane</keyword>
<dbReference type="GO" id="GO:0015288">
    <property type="term" value="F:porin activity"/>
    <property type="evidence" value="ECO:0007669"/>
    <property type="project" value="TreeGrafter"/>
</dbReference>
<evidence type="ECO:0000256" key="5">
    <source>
        <dbReference type="ARBA" id="ARBA00022692"/>
    </source>
</evidence>
<dbReference type="GO" id="GO:1990281">
    <property type="term" value="C:efflux pump complex"/>
    <property type="evidence" value="ECO:0007669"/>
    <property type="project" value="TreeGrafter"/>
</dbReference>
<proteinExistence type="inferred from homology"/>
<keyword evidence="5" id="KW-0812">Transmembrane</keyword>
<keyword evidence="3" id="KW-0813">Transport</keyword>
<dbReference type="GO" id="GO:0009279">
    <property type="term" value="C:cell outer membrane"/>
    <property type="evidence" value="ECO:0007669"/>
    <property type="project" value="UniProtKB-SubCell"/>
</dbReference>
<dbReference type="InterPro" id="IPR051906">
    <property type="entry name" value="TolC-like"/>
</dbReference>
<dbReference type="GO" id="GO:0015562">
    <property type="term" value="F:efflux transmembrane transporter activity"/>
    <property type="evidence" value="ECO:0007669"/>
    <property type="project" value="InterPro"/>
</dbReference>
<evidence type="ECO:0000313" key="9">
    <source>
        <dbReference type="EMBL" id="WDE09212.1"/>
    </source>
</evidence>
<feature type="region of interest" description="Disordered" evidence="8">
    <location>
        <begin position="68"/>
        <end position="88"/>
    </location>
</feature>
<evidence type="ECO:0000313" key="10">
    <source>
        <dbReference type="Proteomes" id="UP000032352"/>
    </source>
</evidence>
<evidence type="ECO:0000256" key="3">
    <source>
        <dbReference type="ARBA" id="ARBA00022448"/>
    </source>
</evidence>
<dbReference type="RefSeq" id="WP_044841062.1">
    <property type="nucleotide sequence ID" value="NZ_CP059734.1"/>
</dbReference>
<evidence type="ECO:0000256" key="1">
    <source>
        <dbReference type="ARBA" id="ARBA00004442"/>
    </source>
</evidence>
<dbReference type="EMBL" id="CP059734">
    <property type="protein sequence ID" value="WDE09212.1"/>
    <property type="molecule type" value="Genomic_DNA"/>
</dbReference>
<dbReference type="Gene3D" id="1.20.1600.10">
    <property type="entry name" value="Outer membrane efflux proteins (OEP)"/>
    <property type="match status" value="1"/>
</dbReference>
<dbReference type="Proteomes" id="UP000032352">
    <property type="component" value="Chromosome pTvir"/>
</dbReference>
<dbReference type="Pfam" id="PF02321">
    <property type="entry name" value="OEP"/>
    <property type="match status" value="2"/>
</dbReference>
<dbReference type="InterPro" id="IPR010130">
    <property type="entry name" value="T1SS_OMP_TolC"/>
</dbReference>
<evidence type="ECO:0000256" key="6">
    <source>
        <dbReference type="ARBA" id="ARBA00023136"/>
    </source>
</evidence>
<sequence>MSYKKIFCIGLTFVSIFVEAETLVDVYQLALKNDNELKAAHSQYFIDKQSEDVALSRLLPQISLEGTYGHSSSARKADSSNPFAIDSNKKTNTDTSGYSISITQPIFDLSSYRLYQGAVFKGTRANTELKNKEQKLILRVADAYLQLLKAKADYKALTGTEQAFLHQFEQVKLKYSLGLARIAEVNEAKSSYDSAVANSILGQNTIDIQLELLTVMTGAEHKGSSQFLPDTSVPVTPMKMSAKEWLKLANENNLDIKIAEYKKKEAKKDFQAQSNKHLPTVSARLGYSDNNEDSTFNYTRPSDVSREEWNAALVLTVPIYSGGSVSALTREAKHRYYLQKDLLNQTKREVNQLINSSYLDLLSGSSALKAREVAVKSSEISLQSIKRDYDSGLSELKELLDAQRAVFIQKQSYYDALYTYLVAELKLKEAAGVISVEDLFELNKKLSTEASVQGEGT</sequence>
<evidence type="ECO:0000256" key="7">
    <source>
        <dbReference type="ARBA" id="ARBA00023237"/>
    </source>
</evidence>